<organism evidence="1 2">
    <name type="scientific">Castilleja foliolosa</name>
    <dbReference type="NCBI Taxonomy" id="1961234"/>
    <lineage>
        <taxon>Eukaryota</taxon>
        <taxon>Viridiplantae</taxon>
        <taxon>Streptophyta</taxon>
        <taxon>Embryophyta</taxon>
        <taxon>Tracheophyta</taxon>
        <taxon>Spermatophyta</taxon>
        <taxon>Magnoliopsida</taxon>
        <taxon>eudicotyledons</taxon>
        <taxon>Gunneridae</taxon>
        <taxon>Pentapetalae</taxon>
        <taxon>asterids</taxon>
        <taxon>lamiids</taxon>
        <taxon>Lamiales</taxon>
        <taxon>Orobanchaceae</taxon>
        <taxon>Pedicularideae</taxon>
        <taxon>Castillejinae</taxon>
        <taxon>Castilleja</taxon>
    </lineage>
</organism>
<proteinExistence type="predicted"/>
<dbReference type="AlphaFoldDB" id="A0ABD3CAE8"/>
<dbReference type="Proteomes" id="UP001632038">
    <property type="component" value="Unassembled WGS sequence"/>
</dbReference>
<evidence type="ECO:0000313" key="1">
    <source>
        <dbReference type="EMBL" id="KAL3626553.1"/>
    </source>
</evidence>
<evidence type="ECO:0000313" key="2">
    <source>
        <dbReference type="Proteomes" id="UP001632038"/>
    </source>
</evidence>
<dbReference type="EMBL" id="JAVIJP010000047">
    <property type="protein sequence ID" value="KAL3626553.1"/>
    <property type="molecule type" value="Genomic_DNA"/>
</dbReference>
<accession>A0ABD3CAE8</accession>
<comment type="caution">
    <text evidence="1">The sequence shown here is derived from an EMBL/GenBank/DDBJ whole genome shotgun (WGS) entry which is preliminary data.</text>
</comment>
<name>A0ABD3CAE8_9LAMI</name>
<reference evidence="2" key="1">
    <citation type="journal article" date="2024" name="IScience">
        <title>Strigolactones Initiate the Formation of Haustorium-like Structures in Castilleja.</title>
        <authorList>
            <person name="Buerger M."/>
            <person name="Peterson D."/>
            <person name="Chory J."/>
        </authorList>
    </citation>
    <scope>NUCLEOTIDE SEQUENCE [LARGE SCALE GENOMIC DNA]</scope>
</reference>
<keyword evidence="2" id="KW-1185">Reference proteome</keyword>
<gene>
    <name evidence="1" type="ORF">CASFOL_030102</name>
</gene>
<protein>
    <submittedName>
        <fullName evidence="1">Uncharacterized protein</fullName>
    </submittedName>
</protein>
<sequence>MANKDNLGKIVKEFTTIDEFYNRTKTQESQTCDQKSYPIRRGFVGPKTPIDCNQAAKRYGGIVIKDFQRKNRK</sequence>